<dbReference type="RefSeq" id="WP_084045046.1">
    <property type="nucleotide sequence ID" value="NZ_FWWU01000001.1"/>
</dbReference>
<reference evidence="2 3" key="1">
    <citation type="submission" date="2017-04" db="EMBL/GenBank/DDBJ databases">
        <authorList>
            <person name="Afonso C.L."/>
            <person name="Miller P.J."/>
            <person name="Scott M.A."/>
            <person name="Spackman E."/>
            <person name="Goraichik I."/>
            <person name="Dimitrov K.M."/>
            <person name="Suarez D.L."/>
            <person name="Swayne D.E."/>
        </authorList>
    </citation>
    <scope>NUCLEOTIDE SEQUENCE [LARGE SCALE GENOMIC DNA]</scope>
    <source>
        <strain evidence="2 3">KR-140</strain>
    </source>
</reference>
<gene>
    <name evidence="2" type="ORF">SAMN00790413_04006</name>
</gene>
<feature type="transmembrane region" description="Helical" evidence="1">
    <location>
        <begin position="67"/>
        <end position="85"/>
    </location>
</feature>
<protein>
    <recommendedName>
        <fullName evidence="4">TrbC/VIRB2 family protein</fullName>
    </recommendedName>
</protein>
<dbReference type="AlphaFoldDB" id="A0A1W1UAY1"/>
<evidence type="ECO:0000313" key="3">
    <source>
        <dbReference type="Proteomes" id="UP000192582"/>
    </source>
</evidence>
<evidence type="ECO:0000256" key="1">
    <source>
        <dbReference type="SAM" id="Phobius"/>
    </source>
</evidence>
<keyword evidence="1" id="KW-0472">Membrane</keyword>
<keyword evidence="1" id="KW-1133">Transmembrane helix</keyword>
<keyword evidence="3" id="KW-1185">Reference proteome</keyword>
<accession>A0A1W1UAY1</accession>
<dbReference type="Proteomes" id="UP000192582">
    <property type="component" value="Unassembled WGS sequence"/>
</dbReference>
<organism evidence="2 3">
    <name type="scientific">Deinococcus hopiensis KR-140</name>
    <dbReference type="NCBI Taxonomy" id="695939"/>
    <lineage>
        <taxon>Bacteria</taxon>
        <taxon>Thermotogati</taxon>
        <taxon>Deinococcota</taxon>
        <taxon>Deinococci</taxon>
        <taxon>Deinococcales</taxon>
        <taxon>Deinococcaceae</taxon>
        <taxon>Deinococcus</taxon>
    </lineage>
</organism>
<dbReference type="STRING" id="695939.SAMN00790413_04006"/>
<evidence type="ECO:0008006" key="4">
    <source>
        <dbReference type="Google" id="ProtNLM"/>
    </source>
</evidence>
<dbReference type="EMBL" id="FWWU01000001">
    <property type="protein sequence ID" value="SMB77924.1"/>
    <property type="molecule type" value="Genomic_DNA"/>
</dbReference>
<sequence>MTMRIAAAGDTHFTRRFQGAVQERVVNVAIMVACLALASAAFAEGIDLSGITSLVCKFAEQLKATELLGAAGVVIVLVFGWNKLMGEGNAFQGLKNGAIGAIVILSAGTIATAVFGAGGC</sequence>
<name>A0A1W1UAY1_9DEIO</name>
<keyword evidence="1" id="KW-0812">Transmembrane</keyword>
<feature type="transmembrane region" description="Helical" evidence="1">
    <location>
        <begin position="97"/>
        <end position="117"/>
    </location>
</feature>
<dbReference type="OrthoDB" id="9999200at2"/>
<evidence type="ECO:0000313" key="2">
    <source>
        <dbReference type="EMBL" id="SMB77924.1"/>
    </source>
</evidence>
<proteinExistence type="predicted"/>